<organism evidence="2 3">
    <name type="scientific">Actinomadura logoneensis</name>
    <dbReference type="NCBI Taxonomy" id="2293572"/>
    <lineage>
        <taxon>Bacteria</taxon>
        <taxon>Bacillati</taxon>
        <taxon>Actinomycetota</taxon>
        <taxon>Actinomycetes</taxon>
        <taxon>Streptosporangiales</taxon>
        <taxon>Thermomonosporaceae</taxon>
        <taxon>Actinomadura</taxon>
    </lineage>
</organism>
<dbReference type="InterPro" id="IPR036457">
    <property type="entry name" value="PPM-type-like_dom_sf"/>
</dbReference>
<evidence type="ECO:0008006" key="4">
    <source>
        <dbReference type="Google" id="ProtNLM"/>
    </source>
</evidence>
<feature type="region of interest" description="Disordered" evidence="1">
    <location>
        <begin position="129"/>
        <end position="198"/>
    </location>
</feature>
<evidence type="ECO:0000256" key="1">
    <source>
        <dbReference type="SAM" id="MobiDB-lite"/>
    </source>
</evidence>
<comment type="caution">
    <text evidence="2">The sequence shown here is derived from an EMBL/GenBank/DDBJ whole genome shotgun (WGS) entry which is preliminary data.</text>
</comment>
<dbReference type="Gene3D" id="3.60.40.10">
    <property type="entry name" value="PPM-type phosphatase domain"/>
    <property type="match status" value="1"/>
</dbReference>
<evidence type="ECO:0000313" key="3">
    <source>
        <dbReference type="Proteomes" id="UP000261811"/>
    </source>
</evidence>
<sequence>MATVEFAPRRLGGGQALTRDDSWAEEMVRAGAMTPEAAHADRRAHLLTGWLGADSGGASSSVAAFAPDGPGAVLVCSDGLWNYLPEPADLAAALGAADDPVGGVRVLLDAALDAGGRDNVTVVLVPFPPPDPVTADLPAGTGTGGSVGSEPAQGMSETTGTGAGTGPGASDRRNAASGGGAVAEPTTRVSATSRESRR</sequence>
<protein>
    <recommendedName>
        <fullName evidence="4">PPM-type phosphatase domain-containing protein</fullName>
    </recommendedName>
</protein>
<dbReference type="OrthoDB" id="9801841at2"/>
<accession>A0A372JSH4</accession>
<feature type="compositionally biased region" description="Polar residues" evidence="1">
    <location>
        <begin position="187"/>
        <end position="198"/>
    </location>
</feature>
<evidence type="ECO:0000313" key="2">
    <source>
        <dbReference type="EMBL" id="RFU42971.1"/>
    </source>
</evidence>
<proteinExistence type="predicted"/>
<dbReference type="Proteomes" id="UP000261811">
    <property type="component" value="Unassembled WGS sequence"/>
</dbReference>
<dbReference type="EMBL" id="QURH01000077">
    <property type="protein sequence ID" value="RFU42971.1"/>
    <property type="molecule type" value="Genomic_DNA"/>
</dbReference>
<keyword evidence="3" id="KW-1185">Reference proteome</keyword>
<reference evidence="2 3" key="1">
    <citation type="submission" date="2018-08" db="EMBL/GenBank/DDBJ databases">
        <title>Actinomadura jelena sp. nov., a novel Actinomycete isolated from soil in Chad.</title>
        <authorList>
            <person name="Shi L."/>
        </authorList>
    </citation>
    <scope>NUCLEOTIDE SEQUENCE [LARGE SCALE GENOMIC DNA]</scope>
    <source>
        <strain evidence="2 3">NEAU-G17</strain>
    </source>
</reference>
<dbReference type="SUPFAM" id="SSF81606">
    <property type="entry name" value="PP2C-like"/>
    <property type="match status" value="1"/>
</dbReference>
<gene>
    <name evidence="2" type="ORF">DZF91_03670</name>
</gene>
<name>A0A372JSH4_9ACTN</name>
<dbReference type="AlphaFoldDB" id="A0A372JSH4"/>